<protein>
    <submittedName>
        <fullName evidence="2">MoaA/NifB/PqqE/SkfB family radical SAM enzyme</fullName>
    </submittedName>
</protein>
<accession>A0ABS0K3P1</accession>
<dbReference type="InterPro" id="IPR058240">
    <property type="entry name" value="rSAM_sf"/>
</dbReference>
<dbReference type="SUPFAM" id="SSF102114">
    <property type="entry name" value="Radical SAM enzymes"/>
    <property type="match status" value="1"/>
</dbReference>
<name>A0ABS0K3P1_9ACTN</name>
<reference evidence="2 3" key="1">
    <citation type="submission" date="2020-11" db="EMBL/GenBank/DDBJ databases">
        <title>Sequencing the genomes of 1000 actinobacteria strains.</title>
        <authorList>
            <person name="Klenk H.-P."/>
        </authorList>
    </citation>
    <scope>NUCLEOTIDE SEQUENCE [LARGE SCALE GENOMIC DNA]</scope>
    <source>
        <strain evidence="2 3">DSM 101695</strain>
    </source>
</reference>
<dbReference type="EMBL" id="JADOTY010000001">
    <property type="protein sequence ID" value="MBG6102612.1"/>
    <property type="molecule type" value="Genomic_DNA"/>
</dbReference>
<evidence type="ECO:0000313" key="3">
    <source>
        <dbReference type="Proteomes" id="UP000631791"/>
    </source>
</evidence>
<sequence length="83" mass="9238">MNGIGLINATGQPAIAGSFHTLVVQPTSFCNLDCTYCYLPDRRSLWDNKGKFDSRPGWDNWNKKKEPHHGTRGVACPPRVHTG</sequence>
<evidence type="ECO:0000313" key="2">
    <source>
        <dbReference type="EMBL" id="MBG6102612.1"/>
    </source>
</evidence>
<dbReference type="Gene3D" id="3.20.20.70">
    <property type="entry name" value="Aldolase class I"/>
    <property type="match status" value="1"/>
</dbReference>
<evidence type="ECO:0000256" key="1">
    <source>
        <dbReference type="SAM" id="MobiDB-lite"/>
    </source>
</evidence>
<dbReference type="InterPro" id="IPR013785">
    <property type="entry name" value="Aldolase_TIM"/>
</dbReference>
<keyword evidence="3" id="KW-1185">Reference proteome</keyword>
<comment type="caution">
    <text evidence="2">The sequence shown here is derived from an EMBL/GenBank/DDBJ whole genome shotgun (WGS) entry which is preliminary data.</text>
</comment>
<proteinExistence type="predicted"/>
<dbReference type="Proteomes" id="UP000631791">
    <property type="component" value="Unassembled WGS sequence"/>
</dbReference>
<feature type="region of interest" description="Disordered" evidence="1">
    <location>
        <begin position="56"/>
        <end position="83"/>
    </location>
</feature>
<gene>
    <name evidence="2" type="ORF">IW249_003026</name>
</gene>
<organism evidence="2 3">
    <name type="scientific">Micromonospora vinacea</name>
    <dbReference type="NCBI Taxonomy" id="709878"/>
    <lineage>
        <taxon>Bacteria</taxon>
        <taxon>Bacillati</taxon>
        <taxon>Actinomycetota</taxon>
        <taxon>Actinomycetes</taxon>
        <taxon>Micromonosporales</taxon>
        <taxon>Micromonosporaceae</taxon>
        <taxon>Micromonospora</taxon>
    </lineage>
</organism>